<sequence>MEGQINIEWGVLSMLMMLVVAAVVTFVPLGMGPVHPPSAFTLLLFPLVLVIVFMILSRATSK</sequence>
<keyword evidence="1" id="KW-0472">Membrane</keyword>
<feature type="transmembrane region" description="Helical" evidence="1">
    <location>
        <begin position="12"/>
        <end position="31"/>
    </location>
</feature>
<reference evidence="2" key="1">
    <citation type="submission" date="2023-07" db="EMBL/GenBank/DDBJ databases">
        <title>draft genome sequence of fig (Ficus carica).</title>
        <authorList>
            <person name="Takahashi T."/>
            <person name="Nishimura K."/>
        </authorList>
    </citation>
    <scope>NUCLEOTIDE SEQUENCE</scope>
</reference>
<organism evidence="2 3">
    <name type="scientific">Ficus carica</name>
    <name type="common">Common fig</name>
    <dbReference type="NCBI Taxonomy" id="3494"/>
    <lineage>
        <taxon>Eukaryota</taxon>
        <taxon>Viridiplantae</taxon>
        <taxon>Streptophyta</taxon>
        <taxon>Embryophyta</taxon>
        <taxon>Tracheophyta</taxon>
        <taxon>Spermatophyta</taxon>
        <taxon>Magnoliopsida</taxon>
        <taxon>eudicotyledons</taxon>
        <taxon>Gunneridae</taxon>
        <taxon>Pentapetalae</taxon>
        <taxon>rosids</taxon>
        <taxon>fabids</taxon>
        <taxon>Rosales</taxon>
        <taxon>Moraceae</taxon>
        <taxon>Ficeae</taxon>
        <taxon>Ficus</taxon>
    </lineage>
</organism>
<comment type="caution">
    <text evidence="2">The sequence shown here is derived from an EMBL/GenBank/DDBJ whole genome shotgun (WGS) entry which is preliminary data.</text>
</comment>
<dbReference type="Proteomes" id="UP001187192">
    <property type="component" value="Unassembled WGS sequence"/>
</dbReference>
<evidence type="ECO:0000256" key="1">
    <source>
        <dbReference type="SAM" id="Phobius"/>
    </source>
</evidence>
<gene>
    <name evidence="2" type="ORF">TIFTF001_042733</name>
</gene>
<keyword evidence="1" id="KW-0812">Transmembrane</keyword>
<keyword evidence="1" id="KW-1133">Transmembrane helix</keyword>
<proteinExistence type="predicted"/>
<accession>A0AA87ZRD3</accession>
<protein>
    <recommendedName>
        <fullName evidence="4">Transmembrane protein</fullName>
    </recommendedName>
</protein>
<feature type="transmembrane region" description="Helical" evidence="1">
    <location>
        <begin position="37"/>
        <end position="56"/>
    </location>
</feature>
<evidence type="ECO:0000313" key="3">
    <source>
        <dbReference type="Proteomes" id="UP001187192"/>
    </source>
</evidence>
<evidence type="ECO:0000313" key="2">
    <source>
        <dbReference type="EMBL" id="GMN38000.1"/>
    </source>
</evidence>
<keyword evidence="3" id="KW-1185">Reference proteome</keyword>
<dbReference type="AlphaFoldDB" id="A0AA87ZRD3"/>
<evidence type="ECO:0008006" key="4">
    <source>
        <dbReference type="Google" id="ProtNLM"/>
    </source>
</evidence>
<name>A0AA87ZRD3_FICCA</name>
<dbReference type="EMBL" id="BTGU01002453">
    <property type="protein sequence ID" value="GMN38000.1"/>
    <property type="molecule type" value="Genomic_DNA"/>
</dbReference>